<dbReference type="Pfam" id="PF07729">
    <property type="entry name" value="FCD"/>
    <property type="match status" value="1"/>
</dbReference>
<sequence>MSETLSLNGVVQRAPALIRDQVADYIRGQITSLKLPPGAMLIEREICEATTASRATVREALRQLEAEGLIVSELRKGTLVASLSRTEAKNIYEIRGQLEGLACRLFAEHADSAQLGALVSTVDRLSRAVDDPSTMLAEKSRFYDVLFDGAGNPELRRILEGLRQRITLLRVNSLAIPGRPVHSLQEIEKIRDAIVARNGELAEELCRQHIRAAADAVLSAPEAHFDESE</sequence>
<dbReference type="PANTHER" id="PTHR43537">
    <property type="entry name" value="TRANSCRIPTIONAL REGULATOR, GNTR FAMILY"/>
    <property type="match status" value="1"/>
</dbReference>
<dbReference type="PROSITE" id="PS50949">
    <property type="entry name" value="HTH_GNTR"/>
    <property type="match status" value="1"/>
</dbReference>
<dbReference type="EMBL" id="CAJVAP010000008">
    <property type="protein sequence ID" value="CAG7606259.1"/>
    <property type="molecule type" value="Genomic_DNA"/>
</dbReference>
<keyword evidence="3" id="KW-0804">Transcription</keyword>
<dbReference type="SMART" id="SM00345">
    <property type="entry name" value="HTH_GNTR"/>
    <property type="match status" value="1"/>
</dbReference>
<evidence type="ECO:0000313" key="6">
    <source>
        <dbReference type="Proteomes" id="UP000693892"/>
    </source>
</evidence>
<accession>A0A916JY09</accession>
<dbReference type="Proteomes" id="UP000693892">
    <property type="component" value="Unassembled WGS sequence"/>
</dbReference>
<dbReference type="RefSeq" id="WP_218114529.1">
    <property type="nucleotide sequence ID" value="NZ_CAJVAP010000008.1"/>
</dbReference>
<dbReference type="AlphaFoldDB" id="A0A916JY09"/>
<gene>
    <name evidence="5" type="primary">gntR_1</name>
    <name evidence="5" type="ORF">LEUCIP111803_00905</name>
</gene>
<dbReference type="GO" id="GO:0003700">
    <property type="term" value="F:DNA-binding transcription factor activity"/>
    <property type="evidence" value="ECO:0007669"/>
    <property type="project" value="InterPro"/>
</dbReference>
<reference evidence="5" key="1">
    <citation type="submission" date="2021-06" db="EMBL/GenBank/DDBJ databases">
        <authorList>
            <person name="Criscuolo A."/>
        </authorList>
    </citation>
    <scope>NUCLEOTIDE SEQUENCE</scope>
    <source>
        <strain evidence="5">CIP111803</strain>
    </source>
</reference>
<feature type="domain" description="HTH gntR-type" evidence="4">
    <location>
        <begin position="16"/>
        <end position="83"/>
    </location>
</feature>
<evidence type="ECO:0000313" key="5">
    <source>
        <dbReference type="EMBL" id="CAG7606259.1"/>
    </source>
</evidence>
<proteinExistence type="predicted"/>
<evidence type="ECO:0000256" key="3">
    <source>
        <dbReference type="ARBA" id="ARBA00023163"/>
    </source>
</evidence>
<dbReference type="SMART" id="SM00895">
    <property type="entry name" value="FCD"/>
    <property type="match status" value="1"/>
</dbReference>
<evidence type="ECO:0000256" key="1">
    <source>
        <dbReference type="ARBA" id="ARBA00023015"/>
    </source>
</evidence>
<dbReference type="InterPro" id="IPR000524">
    <property type="entry name" value="Tscrpt_reg_HTH_GntR"/>
</dbReference>
<keyword evidence="1" id="KW-0805">Transcription regulation</keyword>
<evidence type="ECO:0000259" key="4">
    <source>
        <dbReference type="PROSITE" id="PS50949"/>
    </source>
</evidence>
<dbReference type="GO" id="GO:0003677">
    <property type="term" value="F:DNA binding"/>
    <property type="evidence" value="ECO:0007669"/>
    <property type="project" value="UniProtKB-KW"/>
</dbReference>
<evidence type="ECO:0000256" key="2">
    <source>
        <dbReference type="ARBA" id="ARBA00023125"/>
    </source>
</evidence>
<dbReference type="Pfam" id="PF00392">
    <property type="entry name" value="GntR"/>
    <property type="match status" value="1"/>
</dbReference>
<dbReference type="PANTHER" id="PTHR43537:SF24">
    <property type="entry name" value="GLUCONATE OPERON TRANSCRIPTIONAL REPRESSOR"/>
    <property type="match status" value="1"/>
</dbReference>
<comment type="caution">
    <text evidence="5">The sequence shown here is derived from an EMBL/GenBank/DDBJ whole genome shotgun (WGS) entry which is preliminary data.</text>
</comment>
<keyword evidence="2" id="KW-0238">DNA-binding</keyword>
<keyword evidence="6" id="KW-1185">Reference proteome</keyword>
<organism evidence="5 6">
    <name type="scientific">Leucobacter soli</name>
    <dbReference type="NCBI Taxonomy" id="2812850"/>
    <lineage>
        <taxon>Bacteria</taxon>
        <taxon>Bacillati</taxon>
        <taxon>Actinomycetota</taxon>
        <taxon>Actinomycetes</taxon>
        <taxon>Micrococcales</taxon>
        <taxon>Microbacteriaceae</taxon>
        <taxon>Leucobacter</taxon>
    </lineage>
</organism>
<dbReference type="CDD" id="cd07377">
    <property type="entry name" value="WHTH_GntR"/>
    <property type="match status" value="1"/>
</dbReference>
<protein>
    <submittedName>
        <fullName evidence="5">D-xylose utilization operon transcriptional repressor</fullName>
    </submittedName>
</protein>
<name>A0A916JY09_9MICO</name>
<dbReference type="InterPro" id="IPR011711">
    <property type="entry name" value="GntR_C"/>
</dbReference>